<evidence type="ECO:0000313" key="2">
    <source>
        <dbReference type="Proteomes" id="UP000187158"/>
    </source>
</evidence>
<organism evidence="1 2">
    <name type="scientific">Paenibacillus odorifer</name>
    <dbReference type="NCBI Taxonomy" id="189426"/>
    <lineage>
        <taxon>Bacteria</taxon>
        <taxon>Bacillati</taxon>
        <taxon>Bacillota</taxon>
        <taxon>Bacilli</taxon>
        <taxon>Bacillales</taxon>
        <taxon>Paenibacillaceae</taxon>
        <taxon>Paenibacillus</taxon>
    </lineage>
</organism>
<keyword evidence="2" id="KW-1185">Reference proteome</keyword>
<evidence type="ECO:0000313" key="1">
    <source>
        <dbReference type="EMBL" id="OMD35132.1"/>
    </source>
</evidence>
<protein>
    <recommendedName>
        <fullName evidence="3">RNA polymerase sigma-70 region 4 domain-containing protein</fullName>
    </recommendedName>
</protein>
<dbReference type="EMBL" id="MPVP01000042">
    <property type="protein sequence ID" value="OMD35132.1"/>
    <property type="molecule type" value="Genomic_DNA"/>
</dbReference>
<dbReference type="InterPro" id="IPR013324">
    <property type="entry name" value="RNA_pol_sigma_r3/r4-like"/>
</dbReference>
<reference evidence="1 2" key="1">
    <citation type="submission" date="2016-11" db="EMBL/GenBank/DDBJ databases">
        <title>Paenibacillus species isolates.</title>
        <authorList>
            <person name="Beno S.M."/>
        </authorList>
    </citation>
    <scope>NUCLEOTIDE SEQUENCE [LARGE SCALE GENOMIC DNA]</scope>
    <source>
        <strain evidence="1 2">FSL H7-0433</strain>
    </source>
</reference>
<accession>A0ABX3GRT6</accession>
<sequence>MDFYVSGYTVDTGREILEYVEAADKRQAYRMVSDKHGQLKRGYAICIVSHLDGTEEFPEVKHSLSSPILADEEVFRIAAAVCSNDATRDEYQLFTAYFTPMVKNAIRLRWNDIDDISTEEIEVELIEAIATRFMPRVDGRGTFRDFIKINVHSELTKRWLRKKYVNGKKGKPRKELFQIYLEKQAITLEERDPVLLRAKVIETVKQLRVDNRKLSRKEKKDFYGYMILPIGMHKEYLKSLPQIEAFERCYGEGAITEAECAEMLGTKQQTVHRNKRRAEDNILEYIEKFFLDSG</sequence>
<evidence type="ECO:0008006" key="3">
    <source>
        <dbReference type="Google" id="ProtNLM"/>
    </source>
</evidence>
<dbReference type="Proteomes" id="UP000187158">
    <property type="component" value="Unassembled WGS sequence"/>
</dbReference>
<dbReference type="SUPFAM" id="SSF88659">
    <property type="entry name" value="Sigma3 and sigma4 domains of RNA polymerase sigma factors"/>
    <property type="match status" value="1"/>
</dbReference>
<gene>
    <name evidence="1" type="ORF">BSO21_09635</name>
</gene>
<dbReference type="RefSeq" id="WP_076218506.1">
    <property type="nucleotide sequence ID" value="NZ_MPVP01000042.1"/>
</dbReference>
<proteinExistence type="predicted"/>
<comment type="caution">
    <text evidence="1">The sequence shown here is derived from an EMBL/GenBank/DDBJ whole genome shotgun (WGS) entry which is preliminary data.</text>
</comment>
<name>A0ABX3GRT6_9BACL</name>